<keyword evidence="3" id="KW-1185">Reference proteome</keyword>
<feature type="transmembrane region" description="Helical" evidence="1">
    <location>
        <begin position="79"/>
        <end position="101"/>
    </location>
</feature>
<dbReference type="EMBL" id="BMEC01000026">
    <property type="protein sequence ID" value="GGC56122.1"/>
    <property type="molecule type" value="Genomic_DNA"/>
</dbReference>
<dbReference type="SUPFAM" id="SSF82866">
    <property type="entry name" value="Multidrug efflux transporter AcrB transmembrane domain"/>
    <property type="match status" value="1"/>
</dbReference>
<evidence type="ECO:0000256" key="1">
    <source>
        <dbReference type="SAM" id="Phobius"/>
    </source>
</evidence>
<feature type="transmembrane region" description="Helical" evidence="1">
    <location>
        <begin position="130"/>
        <end position="149"/>
    </location>
</feature>
<dbReference type="PANTHER" id="PTHR32063:SF24">
    <property type="entry name" value="CATION EFFLUX SYSTEM (ACRB_ACRD_ACRF FAMILY)"/>
    <property type="match status" value="1"/>
</dbReference>
<feature type="transmembrane region" description="Helical" evidence="1">
    <location>
        <begin position="155"/>
        <end position="179"/>
    </location>
</feature>
<reference evidence="3" key="1">
    <citation type="journal article" date="2019" name="Int. J. Syst. Evol. Microbiol.">
        <title>The Global Catalogue of Microorganisms (GCM) 10K type strain sequencing project: providing services to taxonomists for standard genome sequencing and annotation.</title>
        <authorList>
            <consortium name="The Broad Institute Genomics Platform"/>
            <consortium name="The Broad Institute Genome Sequencing Center for Infectious Disease"/>
            <person name="Wu L."/>
            <person name="Ma J."/>
        </authorList>
    </citation>
    <scope>NUCLEOTIDE SEQUENCE [LARGE SCALE GENOMIC DNA]</scope>
    <source>
        <strain evidence="3">CGMCC 1.10832</strain>
    </source>
</reference>
<organism evidence="2 3">
    <name type="scientific">Marivirga lumbricoides</name>
    <dbReference type="NCBI Taxonomy" id="1046115"/>
    <lineage>
        <taxon>Bacteria</taxon>
        <taxon>Pseudomonadati</taxon>
        <taxon>Bacteroidota</taxon>
        <taxon>Cytophagia</taxon>
        <taxon>Cytophagales</taxon>
        <taxon>Marivirgaceae</taxon>
        <taxon>Marivirga</taxon>
    </lineage>
</organism>
<accession>A0ABQ1N6S3</accession>
<sequence length="185" mass="20377">MRIKLSLFGPIIKYGGEQENELENYPSLAKALIVGVVLIFFILLFQFKKPGFALLIMTTMPLSLLGAGIGLWLTGYPFGLTSFLGIMSLMGIVVRNGIILIDYAEELRNKEGMSIKEAALASGRRRMRPIFLTSFAAAIGVVPMIMSGSTLWGPLGSVVCFGLLVSMILTLYVLPVLYYRLFRKS</sequence>
<dbReference type="InterPro" id="IPR001036">
    <property type="entry name" value="Acrflvin-R"/>
</dbReference>
<feature type="transmembrane region" description="Helical" evidence="1">
    <location>
        <begin position="52"/>
        <end position="73"/>
    </location>
</feature>
<keyword evidence="1" id="KW-1133">Transmembrane helix</keyword>
<name>A0ABQ1N6S3_9BACT</name>
<gene>
    <name evidence="2" type="ORF">GCM10011506_47280</name>
</gene>
<dbReference type="Proteomes" id="UP000636010">
    <property type="component" value="Unassembled WGS sequence"/>
</dbReference>
<dbReference type="Pfam" id="PF00873">
    <property type="entry name" value="ACR_tran"/>
    <property type="match status" value="1"/>
</dbReference>
<comment type="caution">
    <text evidence="2">The sequence shown here is derived from an EMBL/GenBank/DDBJ whole genome shotgun (WGS) entry which is preliminary data.</text>
</comment>
<feature type="transmembrane region" description="Helical" evidence="1">
    <location>
        <begin position="27"/>
        <end position="45"/>
    </location>
</feature>
<dbReference type="PRINTS" id="PR00702">
    <property type="entry name" value="ACRIFLAVINRP"/>
</dbReference>
<dbReference type="PANTHER" id="PTHR32063">
    <property type="match status" value="1"/>
</dbReference>
<evidence type="ECO:0008006" key="4">
    <source>
        <dbReference type="Google" id="ProtNLM"/>
    </source>
</evidence>
<keyword evidence="1" id="KW-0472">Membrane</keyword>
<dbReference type="Gene3D" id="1.20.1640.10">
    <property type="entry name" value="Multidrug efflux transporter AcrB transmembrane domain"/>
    <property type="match status" value="1"/>
</dbReference>
<evidence type="ECO:0000313" key="2">
    <source>
        <dbReference type="EMBL" id="GGC56122.1"/>
    </source>
</evidence>
<protein>
    <recommendedName>
        <fullName evidence="4">AcrB/AcrD/AcrF family protein</fullName>
    </recommendedName>
</protein>
<evidence type="ECO:0000313" key="3">
    <source>
        <dbReference type="Proteomes" id="UP000636010"/>
    </source>
</evidence>
<proteinExistence type="predicted"/>
<keyword evidence="1" id="KW-0812">Transmembrane</keyword>